<evidence type="ECO:0000256" key="4">
    <source>
        <dbReference type="ARBA" id="ARBA00022912"/>
    </source>
</evidence>
<keyword evidence="4" id="KW-0904">Protein phosphatase</keyword>
<reference evidence="7" key="1">
    <citation type="submission" date="2021-09" db="EMBL/GenBank/DDBJ databases">
        <authorList>
            <consortium name="AG Swart"/>
            <person name="Singh M."/>
            <person name="Singh A."/>
            <person name="Seah K."/>
            <person name="Emmerich C."/>
        </authorList>
    </citation>
    <scope>NUCLEOTIDE SEQUENCE</scope>
    <source>
        <strain evidence="7">ATCC30299</strain>
    </source>
</reference>
<dbReference type="InterPro" id="IPR016130">
    <property type="entry name" value="Tyr_Pase_AS"/>
</dbReference>
<gene>
    <name evidence="7" type="ORF">BSTOLATCC_MIC63956</name>
</gene>
<accession>A0AAU9K6X4</accession>
<dbReference type="InterPro" id="IPR029021">
    <property type="entry name" value="Prot-tyrosine_phosphatase-like"/>
</dbReference>
<dbReference type="Gene3D" id="3.90.190.10">
    <property type="entry name" value="Protein tyrosine phosphatase superfamily"/>
    <property type="match status" value="1"/>
</dbReference>
<dbReference type="PANTHER" id="PTHR10159:SF519">
    <property type="entry name" value="DUAL SPECIFICITY PROTEIN PHOSPHATASE MPK3"/>
    <property type="match status" value="1"/>
</dbReference>
<evidence type="ECO:0000256" key="3">
    <source>
        <dbReference type="ARBA" id="ARBA00022801"/>
    </source>
</evidence>
<dbReference type="EMBL" id="CAJZBQ010000062">
    <property type="protein sequence ID" value="CAG9335484.1"/>
    <property type="molecule type" value="Genomic_DNA"/>
</dbReference>
<keyword evidence="8" id="KW-1185">Reference proteome</keyword>
<dbReference type="InterPro" id="IPR036873">
    <property type="entry name" value="Rhodanese-like_dom_sf"/>
</dbReference>
<dbReference type="CDD" id="cd14498">
    <property type="entry name" value="DSP"/>
    <property type="match status" value="1"/>
</dbReference>
<name>A0AAU9K6X4_9CILI</name>
<dbReference type="PROSITE" id="PS50056">
    <property type="entry name" value="TYR_PHOSPHATASE_2"/>
    <property type="match status" value="1"/>
</dbReference>
<dbReference type="PROSITE" id="PS50054">
    <property type="entry name" value="TYR_PHOSPHATASE_DUAL"/>
    <property type="match status" value="1"/>
</dbReference>
<comment type="similarity">
    <text evidence="1">Belongs to the protein-tyrosine phosphatase family. Non-receptor class dual specificity subfamily.</text>
</comment>
<dbReference type="InterPro" id="IPR020422">
    <property type="entry name" value="TYR_PHOSPHATASE_DUAL_dom"/>
</dbReference>
<dbReference type="InterPro" id="IPR000387">
    <property type="entry name" value="Tyr_Pase_dom"/>
</dbReference>
<evidence type="ECO:0000313" key="7">
    <source>
        <dbReference type="EMBL" id="CAG9335484.1"/>
    </source>
</evidence>
<dbReference type="SMART" id="SM00195">
    <property type="entry name" value="DSPc"/>
    <property type="match status" value="1"/>
</dbReference>
<dbReference type="AlphaFoldDB" id="A0AAU9K6X4"/>
<dbReference type="PROSITE" id="PS00383">
    <property type="entry name" value="TYR_PHOSPHATASE_1"/>
    <property type="match status" value="1"/>
</dbReference>
<evidence type="ECO:0000259" key="6">
    <source>
        <dbReference type="PROSITE" id="PS50056"/>
    </source>
</evidence>
<sequence length="315" mass="37011">MQSLEVIENLRNLRQEYLFNLTQNFRKSLIVFEIRQREKFDAKHLKESLHIPVQPPFSSNFTLKDICSLYPQESSLTKIRRYCIIIGSDVEGALVARNLENLLKAQKCREVHLFDNEYEEFLIRYPFLAEGFSVPHYPCIPCGFPNEIIPKFLYLGNHEHAENYDVLRTLGITHVLNSTKNVKNAFKEHGIRYCRVFVEDSEEEKIHYHFQKAFKFIDEAKEIMLSGGSAAVLVHCAQGISRSATIVTMFLMKEYDIPFEQCVEYLKSQRYIVEPNQGFIKQLKLFEARQGLFTRSNTIKESHRRTPPKRRIMDY</sequence>
<dbReference type="EC" id="3.1.3.48" evidence="2"/>
<dbReference type="PANTHER" id="PTHR10159">
    <property type="entry name" value="DUAL SPECIFICITY PROTEIN PHOSPHATASE"/>
    <property type="match status" value="1"/>
</dbReference>
<evidence type="ECO:0000313" key="8">
    <source>
        <dbReference type="Proteomes" id="UP001162131"/>
    </source>
</evidence>
<comment type="caution">
    <text evidence="7">The sequence shown here is derived from an EMBL/GenBank/DDBJ whole genome shotgun (WGS) entry which is preliminary data.</text>
</comment>
<dbReference type="Proteomes" id="UP001162131">
    <property type="component" value="Unassembled WGS sequence"/>
</dbReference>
<dbReference type="SUPFAM" id="SSF52799">
    <property type="entry name" value="(Phosphotyrosine protein) phosphatases II"/>
    <property type="match status" value="1"/>
</dbReference>
<organism evidence="7 8">
    <name type="scientific">Blepharisma stoltei</name>
    <dbReference type="NCBI Taxonomy" id="1481888"/>
    <lineage>
        <taxon>Eukaryota</taxon>
        <taxon>Sar</taxon>
        <taxon>Alveolata</taxon>
        <taxon>Ciliophora</taxon>
        <taxon>Postciliodesmatophora</taxon>
        <taxon>Heterotrichea</taxon>
        <taxon>Heterotrichida</taxon>
        <taxon>Blepharismidae</taxon>
        <taxon>Blepharisma</taxon>
    </lineage>
</organism>
<dbReference type="InterPro" id="IPR000340">
    <property type="entry name" value="Dual-sp_phosphatase_cat-dom"/>
</dbReference>
<dbReference type="Gene3D" id="3.40.250.10">
    <property type="entry name" value="Rhodanese-like domain"/>
    <property type="match status" value="1"/>
</dbReference>
<keyword evidence="3" id="KW-0378">Hydrolase</keyword>
<dbReference type="GO" id="GO:0004725">
    <property type="term" value="F:protein tyrosine phosphatase activity"/>
    <property type="evidence" value="ECO:0007669"/>
    <property type="project" value="UniProtKB-EC"/>
</dbReference>
<evidence type="ECO:0000256" key="1">
    <source>
        <dbReference type="ARBA" id="ARBA00008601"/>
    </source>
</evidence>
<feature type="domain" description="Tyrosine specific protein phosphatases" evidence="6">
    <location>
        <begin position="214"/>
        <end position="270"/>
    </location>
</feature>
<proteinExistence type="inferred from homology"/>
<protein>
    <recommendedName>
        <fullName evidence="2">protein-tyrosine-phosphatase</fullName>
        <ecNumber evidence="2">3.1.3.48</ecNumber>
    </recommendedName>
</protein>
<dbReference type="GO" id="GO:0005737">
    <property type="term" value="C:cytoplasm"/>
    <property type="evidence" value="ECO:0007669"/>
    <property type="project" value="TreeGrafter"/>
</dbReference>
<evidence type="ECO:0000256" key="2">
    <source>
        <dbReference type="ARBA" id="ARBA00013064"/>
    </source>
</evidence>
<dbReference type="GO" id="GO:0043409">
    <property type="term" value="P:negative regulation of MAPK cascade"/>
    <property type="evidence" value="ECO:0007669"/>
    <property type="project" value="TreeGrafter"/>
</dbReference>
<evidence type="ECO:0000259" key="5">
    <source>
        <dbReference type="PROSITE" id="PS50054"/>
    </source>
</evidence>
<feature type="domain" description="Tyrosine-protein phosphatase" evidence="5">
    <location>
        <begin position="144"/>
        <end position="292"/>
    </location>
</feature>
<dbReference type="Pfam" id="PF00782">
    <property type="entry name" value="DSPc"/>
    <property type="match status" value="1"/>
</dbReference>